<evidence type="ECO:0000313" key="4">
    <source>
        <dbReference type="Proteomes" id="UP000242180"/>
    </source>
</evidence>
<dbReference type="AlphaFoldDB" id="A0A1X2HFI5"/>
<feature type="chain" id="PRO_5012552644" evidence="2">
    <location>
        <begin position="20"/>
        <end position="305"/>
    </location>
</feature>
<evidence type="ECO:0000256" key="1">
    <source>
        <dbReference type="SAM" id="MobiDB-lite"/>
    </source>
</evidence>
<keyword evidence="4" id="KW-1185">Reference proteome</keyword>
<dbReference type="OMA" id="HQESCEF"/>
<reference evidence="3 4" key="1">
    <citation type="submission" date="2016-07" db="EMBL/GenBank/DDBJ databases">
        <title>Pervasive Adenine N6-methylation of Active Genes in Fungi.</title>
        <authorList>
            <consortium name="DOE Joint Genome Institute"/>
            <person name="Mondo S.J."/>
            <person name="Dannebaum R.O."/>
            <person name="Kuo R.C."/>
            <person name="Labutti K."/>
            <person name="Haridas S."/>
            <person name="Kuo A."/>
            <person name="Salamov A."/>
            <person name="Ahrendt S.R."/>
            <person name="Lipzen A."/>
            <person name="Sullivan W."/>
            <person name="Andreopoulos W.B."/>
            <person name="Clum A."/>
            <person name="Lindquist E."/>
            <person name="Daum C."/>
            <person name="Ramamoorthy G.K."/>
            <person name="Gryganskyi A."/>
            <person name="Culley D."/>
            <person name="Magnuson J.K."/>
            <person name="James T.Y."/>
            <person name="O'Malley M.A."/>
            <person name="Stajich J.E."/>
            <person name="Spatafora J.W."/>
            <person name="Visel A."/>
            <person name="Grigoriev I.V."/>
        </authorList>
    </citation>
    <scope>NUCLEOTIDE SEQUENCE [LARGE SCALE GENOMIC DNA]</scope>
    <source>
        <strain evidence="3 4">NRRL 2496</strain>
    </source>
</reference>
<comment type="caution">
    <text evidence="3">The sequence shown here is derived from an EMBL/GenBank/DDBJ whole genome shotgun (WGS) entry which is preliminary data.</text>
</comment>
<feature type="signal peptide" evidence="2">
    <location>
        <begin position="1"/>
        <end position="19"/>
    </location>
</feature>
<evidence type="ECO:0000313" key="3">
    <source>
        <dbReference type="EMBL" id="ORY97670.1"/>
    </source>
</evidence>
<keyword evidence="2" id="KW-0732">Signal</keyword>
<accession>A0A1X2HFI5</accession>
<sequence>MRFSLLATCALALLSFARADELQDEVDAAKQKFCSGIKITGPTQGQQFADPTQIQVTVERTPDAQAKVVNGVDIYSIAQGGSPKYIGTPWKGNYNLQTKATLTVDITKTNGVQLPSQFEFRVWVHNESGPDCTLMSQVFQAQSSQHTNAADEAMQNMDTNIDRGCFAVDVVKPELGEKVDPAKSVVQIKRDPAAHVEQYKKLDLYKVNLDSRQPEFVQTSWQGTEAAHEMFNVKAELKQKVTDSNVAYFYKLSGTTQHQESCEFYSHPFYFESGSSNNSTGAASPSGDAQSSGAQSSDSDAQSSA</sequence>
<dbReference type="OrthoDB" id="2319449at2759"/>
<gene>
    <name evidence="3" type="ORF">BCR43DRAFT_456792</name>
</gene>
<protein>
    <submittedName>
        <fullName evidence="3">Uncharacterized protein</fullName>
    </submittedName>
</protein>
<organism evidence="3 4">
    <name type="scientific">Syncephalastrum racemosum</name>
    <name type="common">Filamentous fungus</name>
    <dbReference type="NCBI Taxonomy" id="13706"/>
    <lineage>
        <taxon>Eukaryota</taxon>
        <taxon>Fungi</taxon>
        <taxon>Fungi incertae sedis</taxon>
        <taxon>Mucoromycota</taxon>
        <taxon>Mucoromycotina</taxon>
        <taxon>Mucoromycetes</taxon>
        <taxon>Mucorales</taxon>
        <taxon>Syncephalastraceae</taxon>
        <taxon>Syncephalastrum</taxon>
    </lineage>
</organism>
<dbReference type="EMBL" id="MCGN01000004">
    <property type="protein sequence ID" value="ORY97670.1"/>
    <property type="molecule type" value="Genomic_DNA"/>
</dbReference>
<evidence type="ECO:0000256" key="2">
    <source>
        <dbReference type="SAM" id="SignalP"/>
    </source>
</evidence>
<name>A0A1X2HFI5_SYNRA</name>
<proteinExistence type="predicted"/>
<feature type="region of interest" description="Disordered" evidence="1">
    <location>
        <begin position="275"/>
        <end position="305"/>
    </location>
</feature>
<dbReference type="Proteomes" id="UP000242180">
    <property type="component" value="Unassembled WGS sequence"/>
</dbReference>
<dbReference type="InParanoid" id="A0A1X2HFI5"/>